<organism evidence="2 3">
    <name type="scientific">Alteripontixanthobacter maritimus</name>
    <dbReference type="NCBI Taxonomy" id="2161824"/>
    <lineage>
        <taxon>Bacteria</taxon>
        <taxon>Pseudomonadati</taxon>
        <taxon>Pseudomonadota</taxon>
        <taxon>Alphaproteobacteria</taxon>
        <taxon>Sphingomonadales</taxon>
        <taxon>Erythrobacteraceae</taxon>
        <taxon>Alteripontixanthobacter</taxon>
    </lineage>
</organism>
<dbReference type="AlphaFoldDB" id="A0A369QCB3"/>
<accession>A0A369QCB3</accession>
<evidence type="ECO:0000256" key="1">
    <source>
        <dbReference type="SAM" id="SignalP"/>
    </source>
</evidence>
<evidence type="ECO:0000313" key="3">
    <source>
        <dbReference type="Proteomes" id="UP000253727"/>
    </source>
</evidence>
<dbReference type="Proteomes" id="UP000253727">
    <property type="component" value="Unassembled WGS sequence"/>
</dbReference>
<dbReference type="RefSeq" id="WP_115366690.1">
    <property type="nucleotide sequence ID" value="NZ_QBKA01000002.1"/>
</dbReference>
<sequence length="170" mass="18029">MKNYFALSAAALATFAMPASAIAQQADCVSRAESRAVTANLLPPLLKSTAKRCTPKLGNGSYLATNADRLADRLTPIADRNLPATVSAIERIGGNPLPNNPALIEFGRAAIADGITKEFSTETCDVVDRLTRELAPLPPENFVNVFALFLQAGIDGSEQSPLKVCKAERS</sequence>
<reference evidence="2 3" key="1">
    <citation type="submission" date="2018-04" db="EMBL/GenBank/DDBJ databases">
        <title>Altererythrobacter sp. HME9302 genome sequencing and assembly.</title>
        <authorList>
            <person name="Kang H."/>
            <person name="Kim H."/>
            <person name="Joh K."/>
        </authorList>
    </citation>
    <scope>NUCLEOTIDE SEQUENCE [LARGE SCALE GENOMIC DNA]</scope>
    <source>
        <strain evidence="2 3">HME9302</strain>
    </source>
</reference>
<evidence type="ECO:0008006" key="4">
    <source>
        <dbReference type="Google" id="ProtNLM"/>
    </source>
</evidence>
<dbReference type="OrthoDB" id="7594050at2"/>
<dbReference type="EMBL" id="QBKA01000002">
    <property type="protein sequence ID" value="RDC60549.1"/>
    <property type="molecule type" value="Genomic_DNA"/>
</dbReference>
<keyword evidence="1" id="KW-0732">Signal</keyword>
<gene>
    <name evidence="2" type="ORF">HME9302_01760</name>
</gene>
<protein>
    <recommendedName>
        <fullName evidence="4">Secreted protein</fullName>
    </recommendedName>
</protein>
<keyword evidence="3" id="KW-1185">Reference proteome</keyword>
<evidence type="ECO:0000313" key="2">
    <source>
        <dbReference type="EMBL" id="RDC60549.1"/>
    </source>
</evidence>
<comment type="caution">
    <text evidence="2">The sequence shown here is derived from an EMBL/GenBank/DDBJ whole genome shotgun (WGS) entry which is preliminary data.</text>
</comment>
<feature type="chain" id="PRO_5016686595" description="Secreted protein" evidence="1">
    <location>
        <begin position="22"/>
        <end position="170"/>
    </location>
</feature>
<proteinExistence type="predicted"/>
<name>A0A369QCB3_9SPHN</name>
<feature type="signal peptide" evidence="1">
    <location>
        <begin position="1"/>
        <end position="21"/>
    </location>
</feature>